<evidence type="ECO:0000313" key="3">
    <source>
        <dbReference type="Proteomes" id="UP000095751"/>
    </source>
</evidence>
<sequence>MSSISSPPPAPVKAKVKKHHDSSWIKTNNSNKNSNTNSYSSSIKSTKYMMEAFQASIRCSTRDAKSQTSDKDRTNCIHVGKLLYAIKEMKKAMINHGMTRAVNDITYHTDKVQILYNATPFETRDYLLSGLMSMSFVPESSSGSASASASAEDSSNSLLTANVIKKESISSSLRPSSSGASLSNLINNKTMSDLAAKPHGDNFDSLMNQKEQQQQLSSSPHKLSSLKPKSAAAAARQEAVISTTTIGTNADEKTPIKKEKELDNEQGLSSSSGSFVAGVGASSSSSPPPPPQQQPKLNAADIEQGKESMFWLCYYIRYLYDVHRLVLKCGHDPVDASTMAFMRHLFPHFGVSNGHYYNTNASGSKNIFYDDDDDDKYFLKVIADYQIEHFIKNVNNINNNASLPIVDKQTKNGLNMLLGVWEVLLYLWTPAFTEIALKGELTHNLTSGR</sequence>
<feature type="region of interest" description="Disordered" evidence="1">
    <location>
        <begin position="193"/>
        <end position="230"/>
    </location>
</feature>
<feature type="compositionally biased region" description="Low complexity" evidence="1">
    <location>
        <begin position="24"/>
        <end position="41"/>
    </location>
</feature>
<protein>
    <submittedName>
        <fullName evidence="2">Uncharacterized protein</fullName>
    </submittedName>
</protein>
<dbReference type="EMBL" id="KV784355">
    <property type="protein sequence ID" value="OEU19960.1"/>
    <property type="molecule type" value="Genomic_DNA"/>
</dbReference>
<organism evidence="2 3">
    <name type="scientific">Fragilariopsis cylindrus CCMP1102</name>
    <dbReference type="NCBI Taxonomy" id="635003"/>
    <lineage>
        <taxon>Eukaryota</taxon>
        <taxon>Sar</taxon>
        <taxon>Stramenopiles</taxon>
        <taxon>Ochrophyta</taxon>
        <taxon>Bacillariophyta</taxon>
        <taxon>Bacillariophyceae</taxon>
        <taxon>Bacillariophycidae</taxon>
        <taxon>Bacillariales</taxon>
        <taxon>Bacillariaceae</taxon>
        <taxon>Fragilariopsis</taxon>
    </lineage>
</organism>
<feature type="compositionally biased region" description="Low complexity" evidence="1">
    <location>
        <begin position="212"/>
        <end position="230"/>
    </location>
</feature>
<dbReference type="Proteomes" id="UP000095751">
    <property type="component" value="Unassembled WGS sequence"/>
</dbReference>
<proteinExistence type="predicted"/>
<accession>A0A1E7FP65</accession>
<dbReference type="InParanoid" id="A0A1E7FP65"/>
<feature type="compositionally biased region" description="Low complexity" evidence="1">
    <location>
        <begin position="269"/>
        <end position="285"/>
    </location>
</feature>
<feature type="compositionally biased region" description="Pro residues" evidence="1">
    <location>
        <begin position="1"/>
        <end position="11"/>
    </location>
</feature>
<feature type="region of interest" description="Disordered" evidence="1">
    <location>
        <begin position="1"/>
        <end position="41"/>
    </location>
</feature>
<reference evidence="2 3" key="1">
    <citation type="submission" date="2016-09" db="EMBL/GenBank/DDBJ databases">
        <title>Extensive genetic diversity and differential bi-allelic expression allows diatom success in the polar Southern Ocean.</title>
        <authorList>
            <consortium name="DOE Joint Genome Institute"/>
            <person name="Mock T."/>
            <person name="Otillar R.P."/>
            <person name="Strauss J."/>
            <person name="Dupont C."/>
            <person name="Frickenhaus S."/>
            <person name="Maumus F."/>
            <person name="Mcmullan M."/>
            <person name="Sanges R."/>
            <person name="Schmutz J."/>
            <person name="Toseland A."/>
            <person name="Valas R."/>
            <person name="Veluchamy A."/>
            <person name="Ward B.J."/>
            <person name="Allen A."/>
            <person name="Barry K."/>
            <person name="Falciatore A."/>
            <person name="Ferrante M."/>
            <person name="Fortunato A.E."/>
            <person name="Gloeckner G."/>
            <person name="Gruber A."/>
            <person name="Hipkin R."/>
            <person name="Janech M."/>
            <person name="Kroth P."/>
            <person name="Leese F."/>
            <person name="Lindquist E."/>
            <person name="Lyon B.R."/>
            <person name="Martin J."/>
            <person name="Mayer C."/>
            <person name="Parker M."/>
            <person name="Quesneville H."/>
            <person name="Raymond J."/>
            <person name="Uhlig C."/>
            <person name="Valentin K.U."/>
            <person name="Worden A.Z."/>
            <person name="Armbrust E.V."/>
            <person name="Bowler C."/>
            <person name="Green B."/>
            <person name="Moulton V."/>
            <person name="Van Oosterhout C."/>
            <person name="Grigoriev I."/>
        </authorList>
    </citation>
    <scope>NUCLEOTIDE SEQUENCE [LARGE SCALE GENOMIC DNA]</scope>
    <source>
        <strain evidence="2 3">CCMP1102</strain>
    </source>
</reference>
<keyword evidence="3" id="KW-1185">Reference proteome</keyword>
<feature type="region of interest" description="Disordered" evidence="1">
    <location>
        <begin position="243"/>
        <end position="297"/>
    </location>
</feature>
<feature type="compositionally biased region" description="Basic and acidic residues" evidence="1">
    <location>
        <begin position="250"/>
        <end position="263"/>
    </location>
</feature>
<evidence type="ECO:0000313" key="2">
    <source>
        <dbReference type="EMBL" id="OEU19960.1"/>
    </source>
</evidence>
<evidence type="ECO:0000256" key="1">
    <source>
        <dbReference type="SAM" id="MobiDB-lite"/>
    </source>
</evidence>
<gene>
    <name evidence="2" type="ORF">FRACYDRAFT_236021</name>
</gene>
<dbReference type="KEGG" id="fcy:FRACYDRAFT_236021"/>
<name>A0A1E7FP65_9STRA</name>
<dbReference type="AlphaFoldDB" id="A0A1E7FP65"/>
<dbReference type="OrthoDB" id="45931at2759"/>